<evidence type="ECO:0000313" key="2">
    <source>
        <dbReference type="EMBL" id="CAA9326550.1"/>
    </source>
</evidence>
<feature type="non-terminal residue" evidence="2">
    <location>
        <position position="1"/>
    </location>
</feature>
<organism evidence="2">
    <name type="scientific">uncultured Frankineae bacterium</name>
    <dbReference type="NCBI Taxonomy" id="437475"/>
    <lineage>
        <taxon>Bacteria</taxon>
        <taxon>Bacillati</taxon>
        <taxon>Actinomycetota</taxon>
        <taxon>Actinomycetes</taxon>
        <taxon>Frankiales</taxon>
        <taxon>environmental samples</taxon>
    </lineage>
</organism>
<dbReference type="EC" id="1.13.11.11" evidence="2"/>
<gene>
    <name evidence="2" type="ORF">AVDCRST_MAG07-1541</name>
</gene>
<dbReference type="AlphaFoldDB" id="A0A6J4L8C9"/>
<evidence type="ECO:0000256" key="1">
    <source>
        <dbReference type="SAM" id="MobiDB-lite"/>
    </source>
</evidence>
<feature type="region of interest" description="Disordered" evidence="1">
    <location>
        <begin position="1"/>
        <end position="23"/>
    </location>
</feature>
<feature type="region of interest" description="Disordered" evidence="1">
    <location>
        <begin position="71"/>
        <end position="103"/>
    </location>
</feature>
<keyword evidence="2" id="KW-0560">Oxidoreductase</keyword>
<name>A0A6J4L8C9_9ACTN</name>
<keyword evidence="2" id="KW-0223">Dioxygenase</keyword>
<feature type="non-terminal residue" evidence="2">
    <location>
        <position position="103"/>
    </location>
</feature>
<dbReference type="EMBL" id="CADCUB010000081">
    <property type="protein sequence ID" value="CAA9326550.1"/>
    <property type="molecule type" value="Genomic_DNA"/>
</dbReference>
<dbReference type="GO" id="GO:0004833">
    <property type="term" value="F:L-tryptophan 2,3-dioxygenase activity"/>
    <property type="evidence" value="ECO:0007669"/>
    <property type="project" value="UniProtKB-EC"/>
</dbReference>
<proteinExistence type="predicted"/>
<reference evidence="2" key="1">
    <citation type="submission" date="2020-02" db="EMBL/GenBank/DDBJ databases">
        <authorList>
            <person name="Meier V. D."/>
        </authorList>
    </citation>
    <scope>NUCLEOTIDE SEQUENCE</scope>
    <source>
        <strain evidence="2">AVDCRST_MAG07</strain>
    </source>
</reference>
<accession>A0A6J4L8C9</accession>
<protein>
    <submittedName>
        <fullName evidence="2">Tryptophan 2,3-dioxygenase</fullName>
        <ecNumber evidence="2">1.13.11.11</ecNumber>
    </submittedName>
</protein>
<sequence>AAGPARPGRDQGARLHPRAGAGVPARLRARARALGGLRGLRGARRPGGELPAVAVPARQDRRAHHRLQAGHRRLERGRVPAGRARADLLPRAVRRPHRDREPM</sequence>